<proteinExistence type="predicted"/>
<protein>
    <submittedName>
        <fullName evidence="1">Uncharacterized protein</fullName>
    </submittedName>
</protein>
<evidence type="ECO:0000313" key="1">
    <source>
        <dbReference type="EMBL" id="CAD9772804.1"/>
    </source>
</evidence>
<organism evidence="1">
    <name type="scientific">Lotharella oceanica</name>
    <dbReference type="NCBI Taxonomy" id="641309"/>
    <lineage>
        <taxon>Eukaryota</taxon>
        <taxon>Sar</taxon>
        <taxon>Rhizaria</taxon>
        <taxon>Cercozoa</taxon>
        <taxon>Chlorarachniophyceae</taxon>
        <taxon>Lotharella</taxon>
    </lineage>
</organism>
<sequence>MEPTSTAPECLKWTDKIRKSSEYVPREQRTKFGMTWSNHKGNFMEHSSAPKCLEWDDEKPKKKEEPKKALTAFQKFLRNKKLERKKQAELKEYLMFKEQHCNKGRNKKLENAAARLFGSSDTVARFNTGHNDEFEDFYANGYIDTMSRDDRFHVKVQDKRYIEAHHIQTRLNRAFRLANLGAVPRKAGGKR</sequence>
<gene>
    <name evidence="1" type="ORF">LSP00402_LOCUS16794</name>
</gene>
<dbReference type="EMBL" id="HBHP01027101">
    <property type="protein sequence ID" value="CAD9772804.1"/>
    <property type="molecule type" value="Transcribed_RNA"/>
</dbReference>
<accession>A0A7S2XE60</accession>
<reference evidence="1" key="1">
    <citation type="submission" date="2021-01" db="EMBL/GenBank/DDBJ databases">
        <authorList>
            <person name="Corre E."/>
            <person name="Pelletier E."/>
            <person name="Niang G."/>
            <person name="Scheremetjew M."/>
            <person name="Finn R."/>
            <person name="Kale V."/>
            <person name="Holt S."/>
            <person name="Cochrane G."/>
            <person name="Meng A."/>
            <person name="Brown T."/>
            <person name="Cohen L."/>
        </authorList>
    </citation>
    <scope>NUCLEOTIDE SEQUENCE</scope>
    <source>
        <strain evidence="1">CCMP622</strain>
    </source>
</reference>
<dbReference type="AlphaFoldDB" id="A0A7S2XE60"/>
<name>A0A7S2XE60_9EUKA</name>